<feature type="region of interest" description="Disordered" evidence="1">
    <location>
        <begin position="1"/>
        <end position="42"/>
    </location>
</feature>
<evidence type="ECO:0000313" key="3">
    <source>
        <dbReference type="Proteomes" id="UP000018143"/>
    </source>
</evidence>
<dbReference type="STRING" id="1325130.HFN_0947"/>
<dbReference type="EMBL" id="BASD01000026">
    <property type="protein sequence ID" value="GAD19707.1"/>
    <property type="molecule type" value="Genomic_DNA"/>
</dbReference>
<proteinExistence type="predicted"/>
<sequence>MCRNFRQAKTQKVQHKSSSQAKNSNFLKHDFSSKTLKLHSKK</sequence>
<keyword evidence="3" id="KW-1185">Reference proteome</keyword>
<protein>
    <submittedName>
        <fullName evidence="2">Uncharacterized protein</fullName>
    </submittedName>
</protein>
<gene>
    <name evidence="2" type="ORF">HFN_0947</name>
</gene>
<dbReference type="Proteomes" id="UP000018143">
    <property type="component" value="Unassembled WGS sequence"/>
</dbReference>
<dbReference type="AlphaFoldDB" id="T1DWU0"/>
<evidence type="ECO:0000256" key="1">
    <source>
        <dbReference type="SAM" id="MobiDB-lite"/>
    </source>
</evidence>
<feature type="compositionally biased region" description="Polar residues" evidence="1">
    <location>
        <begin position="7"/>
        <end position="26"/>
    </location>
</feature>
<accession>T1DWU0</accession>
<organism evidence="2 3">
    <name type="scientific">Helicobacter fennelliae MRY12-0050</name>
    <dbReference type="NCBI Taxonomy" id="1325130"/>
    <lineage>
        <taxon>Bacteria</taxon>
        <taxon>Pseudomonadati</taxon>
        <taxon>Campylobacterota</taxon>
        <taxon>Epsilonproteobacteria</taxon>
        <taxon>Campylobacterales</taxon>
        <taxon>Helicobacteraceae</taxon>
        <taxon>Helicobacter</taxon>
    </lineage>
</organism>
<name>T1DWU0_9HELI</name>
<evidence type="ECO:0000313" key="2">
    <source>
        <dbReference type="EMBL" id="GAD19707.1"/>
    </source>
</evidence>
<reference evidence="2 3" key="1">
    <citation type="journal article" date="2013" name="Genome Announc.">
        <title>Draft Genome Sequence of Helicobacter fennelliae Strain MRY12-0050, Isolated from a Bacteremia Patient.</title>
        <authorList>
            <person name="Rimbara E."/>
            <person name="Matsui M."/>
            <person name="Mori S."/>
            <person name="Suzuki S."/>
            <person name="Suzuki M."/>
            <person name="Kim H."/>
            <person name="Sekizuka T."/>
            <person name="Kuroda M."/>
            <person name="Shibayama K."/>
        </authorList>
    </citation>
    <scope>NUCLEOTIDE SEQUENCE [LARGE SCALE GENOMIC DNA]</scope>
    <source>
        <strain evidence="2 3">MRY12-0050</strain>
    </source>
</reference>
<comment type="caution">
    <text evidence="2">The sequence shown here is derived from an EMBL/GenBank/DDBJ whole genome shotgun (WGS) entry which is preliminary data.</text>
</comment>